<keyword evidence="2" id="KW-0813">Transport</keyword>
<name>A0A3R5WRT8_9FIRM</name>
<gene>
    <name evidence="9" type="ORF">DWX94_06435</name>
</gene>
<feature type="transmembrane region" description="Helical" evidence="8">
    <location>
        <begin position="29"/>
        <end position="48"/>
    </location>
</feature>
<feature type="transmembrane region" description="Helical" evidence="8">
    <location>
        <begin position="176"/>
        <end position="199"/>
    </location>
</feature>
<dbReference type="CDD" id="cd06579">
    <property type="entry name" value="TM_PBP1_transp_AraH_like"/>
    <property type="match status" value="1"/>
</dbReference>
<feature type="transmembrane region" description="Helical" evidence="8">
    <location>
        <begin position="230"/>
        <end position="248"/>
    </location>
</feature>
<feature type="transmembrane region" description="Helical" evidence="8">
    <location>
        <begin position="85"/>
        <end position="103"/>
    </location>
</feature>
<evidence type="ECO:0000256" key="7">
    <source>
        <dbReference type="ARBA" id="ARBA00023136"/>
    </source>
</evidence>
<dbReference type="OrthoDB" id="9813906at2"/>
<dbReference type="GO" id="GO:0022857">
    <property type="term" value="F:transmembrane transporter activity"/>
    <property type="evidence" value="ECO:0007669"/>
    <property type="project" value="InterPro"/>
</dbReference>
<dbReference type="PANTHER" id="PTHR32196">
    <property type="entry name" value="ABC TRANSPORTER PERMEASE PROTEIN YPHD-RELATED-RELATED"/>
    <property type="match status" value="1"/>
</dbReference>
<sequence length="343" mass="35933">MGETNKEIKKNSKATSILKNNPLTSIVKGNIGIIVVLIIMCVAVALATDKFLTTNNIISVLRQISINTYIALGMTLIIILGHIDLSVGSIVAMSGTLTVGFIVNQGLPLGVAIVAGLLVGTAAGFISGFIVANFKVPAFIITMAMMNIASGIAYVYTGGQSTRITNKLFIEIGTGYLFNVIPLPVVYMVVLIILFSFILSKTKFGTYIYAIGGNREAARLSGVPIKKIEIIVFTISGLLSAFAGLVLCSRMYSGQPSVGSGYELDAIAACVLGGTSMTGGKGRISGTVFGAMVIGIISNGLNLIGVSSYWQLIIKGLIIACAVLLDGQKGKLELLKKKKLAAN</sequence>
<evidence type="ECO:0000256" key="1">
    <source>
        <dbReference type="ARBA" id="ARBA00004651"/>
    </source>
</evidence>
<keyword evidence="7 8" id="KW-0472">Membrane</keyword>
<feature type="transmembrane region" description="Helical" evidence="8">
    <location>
        <begin position="110"/>
        <end position="132"/>
    </location>
</feature>
<keyword evidence="5 8" id="KW-0812">Transmembrane</keyword>
<evidence type="ECO:0000313" key="10">
    <source>
        <dbReference type="Proteomes" id="UP000283295"/>
    </source>
</evidence>
<keyword evidence="6 8" id="KW-1133">Transmembrane helix</keyword>
<evidence type="ECO:0000256" key="6">
    <source>
        <dbReference type="ARBA" id="ARBA00022989"/>
    </source>
</evidence>
<accession>A0A3R5WRT8</accession>
<organism evidence="9 10">
    <name type="scientific">Coprococcus eutactus</name>
    <dbReference type="NCBI Taxonomy" id="33043"/>
    <lineage>
        <taxon>Bacteria</taxon>
        <taxon>Bacillati</taxon>
        <taxon>Bacillota</taxon>
        <taxon>Clostridia</taxon>
        <taxon>Lachnospirales</taxon>
        <taxon>Lachnospiraceae</taxon>
        <taxon>Coprococcus</taxon>
    </lineage>
</organism>
<evidence type="ECO:0000256" key="2">
    <source>
        <dbReference type="ARBA" id="ARBA00022448"/>
    </source>
</evidence>
<evidence type="ECO:0000256" key="4">
    <source>
        <dbReference type="ARBA" id="ARBA00022519"/>
    </source>
</evidence>
<protein>
    <submittedName>
        <fullName evidence="9">ABC transporter permease</fullName>
    </submittedName>
</protein>
<dbReference type="EMBL" id="QRVK01000012">
    <property type="protein sequence ID" value="RGS42997.1"/>
    <property type="molecule type" value="Genomic_DNA"/>
</dbReference>
<proteinExistence type="predicted"/>
<evidence type="ECO:0000313" key="9">
    <source>
        <dbReference type="EMBL" id="RGS42997.1"/>
    </source>
</evidence>
<feature type="transmembrane region" description="Helical" evidence="8">
    <location>
        <begin position="60"/>
        <end position="79"/>
    </location>
</feature>
<comment type="caution">
    <text evidence="9">The sequence shown here is derived from an EMBL/GenBank/DDBJ whole genome shotgun (WGS) entry which is preliminary data.</text>
</comment>
<dbReference type="GO" id="GO:0005886">
    <property type="term" value="C:plasma membrane"/>
    <property type="evidence" value="ECO:0007669"/>
    <property type="project" value="UniProtKB-SubCell"/>
</dbReference>
<keyword evidence="4" id="KW-0997">Cell inner membrane</keyword>
<keyword evidence="3" id="KW-1003">Cell membrane</keyword>
<dbReference type="Pfam" id="PF02653">
    <property type="entry name" value="BPD_transp_2"/>
    <property type="match status" value="1"/>
</dbReference>
<feature type="transmembrane region" description="Helical" evidence="8">
    <location>
        <begin position="284"/>
        <end position="303"/>
    </location>
</feature>
<dbReference type="PANTHER" id="PTHR32196:SF21">
    <property type="entry name" value="ABC TRANSPORTER PERMEASE PROTEIN YPHD-RELATED"/>
    <property type="match status" value="1"/>
</dbReference>
<reference evidence="9 10" key="1">
    <citation type="submission" date="2018-08" db="EMBL/GenBank/DDBJ databases">
        <title>A genome reference for cultivated species of the human gut microbiota.</title>
        <authorList>
            <person name="Zou Y."/>
            <person name="Xue W."/>
            <person name="Luo G."/>
        </authorList>
    </citation>
    <scope>NUCLEOTIDE SEQUENCE [LARGE SCALE GENOMIC DNA]</scope>
    <source>
        <strain evidence="9 10">AF22-21</strain>
    </source>
</reference>
<feature type="transmembrane region" description="Helical" evidence="8">
    <location>
        <begin position="138"/>
        <end position="156"/>
    </location>
</feature>
<evidence type="ECO:0000256" key="3">
    <source>
        <dbReference type="ARBA" id="ARBA00022475"/>
    </source>
</evidence>
<evidence type="ECO:0000256" key="8">
    <source>
        <dbReference type="SAM" id="Phobius"/>
    </source>
</evidence>
<dbReference type="AlphaFoldDB" id="A0A3R5WRT8"/>
<evidence type="ECO:0000256" key="5">
    <source>
        <dbReference type="ARBA" id="ARBA00022692"/>
    </source>
</evidence>
<comment type="subcellular location">
    <subcellularLocation>
        <location evidence="1">Cell membrane</location>
        <topology evidence="1">Multi-pass membrane protein</topology>
    </subcellularLocation>
</comment>
<dbReference type="Proteomes" id="UP000283295">
    <property type="component" value="Unassembled WGS sequence"/>
</dbReference>
<dbReference type="InterPro" id="IPR001851">
    <property type="entry name" value="ABC_transp_permease"/>
</dbReference>